<dbReference type="Proteomes" id="UP001054902">
    <property type="component" value="Unassembled WGS sequence"/>
</dbReference>
<gene>
    <name evidence="2" type="ORF">CTEN210_07253</name>
</gene>
<evidence type="ECO:0000313" key="2">
    <source>
        <dbReference type="EMBL" id="GFH50777.1"/>
    </source>
</evidence>
<protein>
    <submittedName>
        <fullName evidence="2">Uncharacterized protein</fullName>
    </submittedName>
</protein>
<evidence type="ECO:0000256" key="1">
    <source>
        <dbReference type="SAM" id="MobiDB-lite"/>
    </source>
</evidence>
<dbReference type="EMBL" id="BLLK01000040">
    <property type="protein sequence ID" value="GFH50777.1"/>
    <property type="molecule type" value="Genomic_DNA"/>
</dbReference>
<comment type="caution">
    <text evidence="2">The sequence shown here is derived from an EMBL/GenBank/DDBJ whole genome shotgun (WGS) entry which is preliminary data.</text>
</comment>
<sequence>MNATIPQSRFDTDNDAETDDTEDLDEMDYRNNDENVTHIDELDIEAEWLVCKLNGDEVKFLINVIQKGDLGASNSSLHKCDELGDPPENIVNRFSTVLGDPFHIMDRPKVPSQHCVQQDFLWERKTYRIHFLRTKNQKKF</sequence>
<name>A0AAD3H4Y6_9STRA</name>
<accession>A0AAD3H4Y6</accession>
<proteinExistence type="predicted"/>
<reference evidence="2 3" key="1">
    <citation type="journal article" date="2021" name="Sci. Rep.">
        <title>The genome of the diatom Chaetoceros tenuissimus carries an ancient integrated fragment of an extant virus.</title>
        <authorList>
            <person name="Hongo Y."/>
            <person name="Kimura K."/>
            <person name="Takaki Y."/>
            <person name="Yoshida Y."/>
            <person name="Baba S."/>
            <person name="Kobayashi G."/>
            <person name="Nagasaki K."/>
            <person name="Hano T."/>
            <person name="Tomaru Y."/>
        </authorList>
    </citation>
    <scope>NUCLEOTIDE SEQUENCE [LARGE SCALE GENOMIC DNA]</scope>
    <source>
        <strain evidence="2 3">NIES-3715</strain>
    </source>
</reference>
<keyword evidence="3" id="KW-1185">Reference proteome</keyword>
<organism evidence="2 3">
    <name type="scientific">Chaetoceros tenuissimus</name>
    <dbReference type="NCBI Taxonomy" id="426638"/>
    <lineage>
        <taxon>Eukaryota</taxon>
        <taxon>Sar</taxon>
        <taxon>Stramenopiles</taxon>
        <taxon>Ochrophyta</taxon>
        <taxon>Bacillariophyta</taxon>
        <taxon>Coscinodiscophyceae</taxon>
        <taxon>Chaetocerotophycidae</taxon>
        <taxon>Chaetocerotales</taxon>
        <taxon>Chaetocerotaceae</taxon>
        <taxon>Chaetoceros</taxon>
    </lineage>
</organism>
<feature type="compositionally biased region" description="Acidic residues" evidence="1">
    <location>
        <begin position="13"/>
        <end position="23"/>
    </location>
</feature>
<feature type="region of interest" description="Disordered" evidence="1">
    <location>
        <begin position="1"/>
        <end position="23"/>
    </location>
</feature>
<evidence type="ECO:0000313" key="3">
    <source>
        <dbReference type="Proteomes" id="UP001054902"/>
    </source>
</evidence>
<dbReference type="AlphaFoldDB" id="A0AAD3H4Y6"/>